<protein>
    <submittedName>
        <fullName evidence="2">Uncharacterized protein</fullName>
    </submittedName>
</protein>
<evidence type="ECO:0000313" key="2">
    <source>
        <dbReference type="EMBL" id="RNL39946.1"/>
    </source>
</evidence>
<keyword evidence="1" id="KW-0472">Membrane</keyword>
<gene>
    <name evidence="2" type="ORF">DMP06_06325</name>
</gene>
<evidence type="ECO:0000256" key="1">
    <source>
        <dbReference type="SAM" id="Phobius"/>
    </source>
</evidence>
<keyword evidence="3" id="KW-1185">Reference proteome</keyword>
<name>A0A3N0B028_9ACTN</name>
<sequence length="442" mass="49970">MAILFSLALFSALAFVLKSPSWSDSEWLLIWAAAIFFYPIFQLIQHLSKKEYSPKLDKAKALTLSIIVTTIALCIAYALTSAGSSLGVQADFKETLQSRFMPFEQSSCTVLSELNKASTYADFLTQYGLSYIASSSYIVAFVIQIVLSASIFFGIVGQFGACLITRQEIKSEFQLLPSKHDEESEGRIRRRYVAVVAGIWIIASIAFLCVEYEWSKTRTSQPYTEIDQTLDEITGWIVLATDHSAEELTDMVENEEGIQAIKDDYESERDRFIEKNESKLKEEIEIYYQNCSNNTDAYLDWYYGIQGGFARFVKFLGKDMAADQFNSLVVNPVDSSSLENEYGNYISGLKSEYDEYRSAVVEYDPNRADMATVEERFADVADMPNLWPLWNSDAHDSIVEETLLASGSNIDRDSLKTMITEYIEAEKTALLNSVDYATEKLK</sequence>
<dbReference type="AlphaFoldDB" id="A0A3N0B028"/>
<proteinExistence type="predicted"/>
<organism evidence="2 3">
    <name type="scientific">Slackia equolifaciens</name>
    <dbReference type="NCBI Taxonomy" id="498718"/>
    <lineage>
        <taxon>Bacteria</taxon>
        <taxon>Bacillati</taxon>
        <taxon>Actinomycetota</taxon>
        <taxon>Coriobacteriia</taxon>
        <taxon>Eggerthellales</taxon>
        <taxon>Eggerthellaceae</taxon>
        <taxon>Slackia</taxon>
    </lineage>
</organism>
<dbReference type="EMBL" id="QIBX01000009">
    <property type="protein sequence ID" value="RNL39946.1"/>
    <property type="molecule type" value="Genomic_DNA"/>
</dbReference>
<keyword evidence="1" id="KW-1133">Transmembrane helix</keyword>
<keyword evidence="1" id="KW-0812">Transmembrane</keyword>
<comment type="caution">
    <text evidence="2">The sequence shown here is derived from an EMBL/GenBank/DDBJ whole genome shotgun (WGS) entry which is preliminary data.</text>
</comment>
<feature type="transmembrane region" description="Helical" evidence="1">
    <location>
        <begin position="59"/>
        <end position="79"/>
    </location>
</feature>
<feature type="transmembrane region" description="Helical" evidence="1">
    <location>
        <begin position="192"/>
        <end position="214"/>
    </location>
</feature>
<accession>A0A3N0B028</accession>
<reference evidence="3" key="1">
    <citation type="submission" date="2018-05" db="EMBL/GenBank/DDBJ databases">
        <title>Genome Sequencing of selected type strains of the family Eggerthellaceae.</title>
        <authorList>
            <person name="Danylec N."/>
            <person name="Stoll D.A."/>
            <person name="Doetsch A."/>
            <person name="Huch M."/>
        </authorList>
    </citation>
    <scope>NUCLEOTIDE SEQUENCE [LARGE SCALE GENOMIC DNA]</scope>
    <source>
        <strain evidence="3">DSM 24851</strain>
    </source>
</reference>
<dbReference type="Proteomes" id="UP000269591">
    <property type="component" value="Unassembled WGS sequence"/>
</dbReference>
<feature type="transmembrane region" description="Helical" evidence="1">
    <location>
        <begin position="137"/>
        <end position="164"/>
    </location>
</feature>
<evidence type="ECO:0000313" key="3">
    <source>
        <dbReference type="Proteomes" id="UP000269591"/>
    </source>
</evidence>
<feature type="transmembrane region" description="Helical" evidence="1">
    <location>
        <begin position="28"/>
        <end position="47"/>
    </location>
</feature>